<dbReference type="AlphaFoldDB" id="A0QWT0"/>
<proteinExistence type="predicted"/>
<dbReference type="Proteomes" id="UP000000757">
    <property type="component" value="Chromosome"/>
</dbReference>
<dbReference type="EMBL" id="CP000480">
    <property type="protein sequence ID" value="ABK75227.1"/>
    <property type="molecule type" value="Genomic_DNA"/>
</dbReference>
<sequence length="41" mass="4513">MRGAHEEVSWRLLVTNAVNAFVNSVTGGSQPECARVRRSAR</sequence>
<evidence type="ECO:0000313" key="2">
    <source>
        <dbReference type="Proteomes" id="UP000000757"/>
    </source>
</evidence>
<gene>
    <name evidence="1" type="ordered locus">MSMEG_3052</name>
</gene>
<dbReference type="KEGG" id="msm:MSMEG_3052"/>
<name>A0QWT0_MYCS2</name>
<keyword evidence="2" id="KW-1185">Reference proteome</keyword>
<evidence type="ECO:0000313" key="1">
    <source>
        <dbReference type="EMBL" id="ABK75227.1"/>
    </source>
</evidence>
<dbReference type="PATRIC" id="fig|246196.19.peg.3013"/>
<accession>A0QWT0</accession>
<reference evidence="1 2" key="1">
    <citation type="submission" date="2006-10" db="EMBL/GenBank/DDBJ databases">
        <authorList>
            <person name="Fleischmann R.D."/>
            <person name="Dodson R.J."/>
            <person name="Haft D.H."/>
            <person name="Merkel J.S."/>
            <person name="Nelson W.C."/>
            <person name="Fraser C.M."/>
        </authorList>
    </citation>
    <scope>NUCLEOTIDE SEQUENCE [LARGE SCALE GENOMIC DNA]</scope>
    <source>
        <strain evidence="2">ATCC 700084 / mc(2)155</strain>
    </source>
</reference>
<protein>
    <submittedName>
        <fullName evidence="1">Uncharacterized protein</fullName>
    </submittedName>
</protein>
<organism evidence="1 2">
    <name type="scientific">Mycolicibacterium smegmatis (strain ATCC 700084 / mc(2)155)</name>
    <name type="common">Mycobacterium smegmatis</name>
    <dbReference type="NCBI Taxonomy" id="246196"/>
    <lineage>
        <taxon>Bacteria</taxon>
        <taxon>Bacillati</taxon>
        <taxon>Actinomycetota</taxon>
        <taxon>Actinomycetes</taxon>
        <taxon>Mycobacteriales</taxon>
        <taxon>Mycobacteriaceae</taxon>
        <taxon>Mycolicibacterium</taxon>
    </lineage>
</organism>
<dbReference type="KEGG" id="msb:LJ00_15185"/>